<gene>
    <name evidence="1" type="ORF">BpHYR1_026519</name>
</gene>
<accession>A0A3M7QUR3</accession>
<evidence type="ECO:0000313" key="2">
    <source>
        <dbReference type="Proteomes" id="UP000276133"/>
    </source>
</evidence>
<protein>
    <submittedName>
        <fullName evidence="1">Uncharacterized protein</fullName>
    </submittedName>
</protein>
<keyword evidence="2" id="KW-1185">Reference proteome</keyword>
<sequence>MKRRLSSFGTAQEFFVYSKACYPVFTTKGQRSNYQSKYSLELKVGNQEISLLALSFTQSFKYIEIVKEVSPKTLYKSLIRSLFDYCFKLLNH</sequence>
<organism evidence="1 2">
    <name type="scientific">Brachionus plicatilis</name>
    <name type="common">Marine rotifer</name>
    <name type="synonym">Brachionus muelleri</name>
    <dbReference type="NCBI Taxonomy" id="10195"/>
    <lineage>
        <taxon>Eukaryota</taxon>
        <taxon>Metazoa</taxon>
        <taxon>Spiralia</taxon>
        <taxon>Gnathifera</taxon>
        <taxon>Rotifera</taxon>
        <taxon>Eurotatoria</taxon>
        <taxon>Monogononta</taxon>
        <taxon>Pseudotrocha</taxon>
        <taxon>Ploima</taxon>
        <taxon>Brachionidae</taxon>
        <taxon>Brachionus</taxon>
    </lineage>
</organism>
<comment type="caution">
    <text evidence="1">The sequence shown here is derived from an EMBL/GenBank/DDBJ whole genome shotgun (WGS) entry which is preliminary data.</text>
</comment>
<reference evidence="1 2" key="1">
    <citation type="journal article" date="2018" name="Sci. Rep.">
        <title>Genomic signatures of local adaptation to the degree of environmental predictability in rotifers.</title>
        <authorList>
            <person name="Franch-Gras L."/>
            <person name="Hahn C."/>
            <person name="Garcia-Roger E.M."/>
            <person name="Carmona M.J."/>
            <person name="Serra M."/>
            <person name="Gomez A."/>
        </authorList>
    </citation>
    <scope>NUCLEOTIDE SEQUENCE [LARGE SCALE GENOMIC DNA]</scope>
    <source>
        <strain evidence="1">HYR1</strain>
    </source>
</reference>
<name>A0A3M7QUR3_BRAPC</name>
<evidence type="ECO:0000313" key="1">
    <source>
        <dbReference type="EMBL" id="RNA14728.1"/>
    </source>
</evidence>
<dbReference type="Proteomes" id="UP000276133">
    <property type="component" value="Unassembled WGS sequence"/>
</dbReference>
<proteinExistence type="predicted"/>
<dbReference type="EMBL" id="REGN01005118">
    <property type="protein sequence ID" value="RNA14728.1"/>
    <property type="molecule type" value="Genomic_DNA"/>
</dbReference>
<dbReference type="AlphaFoldDB" id="A0A3M7QUR3"/>